<proteinExistence type="predicted"/>
<dbReference type="Proteomes" id="UP000095283">
    <property type="component" value="Unplaced"/>
</dbReference>
<evidence type="ECO:0000313" key="1">
    <source>
        <dbReference type="Proteomes" id="UP000095283"/>
    </source>
</evidence>
<dbReference type="AlphaFoldDB" id="A0A1I7WB78"/>
<organism evidence="1 2">
    <name type="scientific">Heterorhabditis bacteriophora</name>
    <name type="common">Entomopathogenic nematode worm</name>
    <dbReference type="NCBI Taxonomy" id="37862"/>
    <lineage>
        <taxon>Eukaryota</taxon>
        <taxon>Metazoa</taxon>
        <taxon>Ecdysozoa</taxon>
        <taxon>Nematoda</taxon>
        <taxon>Chromadorea</taxon>
        <taxon>Rhabditida</taxon>
        <taxon>Rhabditina</taxon>
        <taxon>Rhabditomorpha</taxon>
        <taxon>Strongyloidea</taxon>
        <taxon>Heterorhabditidae</taxon>
        <taxon>Heterorhabditis</taxon>
    </lineage>
</organism>
<keyword evidence="1" id="KW-1185">Reference proteome</keyword>
<protein>
    <submittedName>
        <fullName evidence="2">Mobile element protein</fullName>
    </submittedName>
</protein>
<evidence type="ECO:0000313" key="2">
    <source>
        <dbReference type="WBParaSite" id="Hba_01958"/>
    </source>
</evidence>
<accession>A0A1I7WB78</accession>
<dbReference type="WBParaSite" id="Hba_01958">
    <property type="protein sequence ID" value="Hba_01958"/>
    <property type="gene ID" value="Hba_01958"/>
</dbReference>
<sequence>MAELEQWDTHKLTQQFECTQIHGNHEPCPFSSDDFN</sequence>
<reference evidence="2" key="1">
    <citation type="submission" date="2016-11" db="UniProtKB">
        <authorList>
            <consortium name="WormBaseParasite"/>
        </authorList>
    </citation>
    <scope>IDENTIFICATION</scope>
</reference>
<name>A0A1I7WB78_HETBA</name>